<gene>
    <name evidence="2" type="ORF">PEX2_090290</name>
</gene>
<dbReference type="STRING" id="27334.A0A0A2J569"/>
<evidence type="ECO:0000256" key="1">
    <source>
        <dbReference type="ARBA" id="ARBA00005179"/>
    </source>
</evidence>
<dbReference type="PANTHER" id="PTHR39598">
    <property type="entry name" value="AUSTINOL SYNTHESIS PROTEIN F-RELATED"/>
    <property type="match status" value="1"/>
</dbReference>
<dbReference type="RefSeq" id="XP_016597088.1">
    <property type="nucleotide sequence ID" value="XM_016746299.1"/>
</dbReference>
<dbReference type="PhylomeDB" id="A0A0A2J569"/>
<evidence type="ECO:0008006" key="4">
    <source>
        <dbReference type="Google" id="ProtNLM"/>
    </source>
</evidence>
<dbReference type="Proteomes" id="UP000030143">
    <property type="component" value="Unassembled WGS sequence"/>
</dbReference>
<dbReference type="Gene3D" id="3.10.450.50">
    <property type="match status" value="1"/>
</dbReference>
<protein>
    <recommendedName>
        <fullName evidence="4">SnoaL-like domain-containing protein</fullName>
    </recommendedName>
</protein>
<dbReference type="HOGENOM" id="CLU_108113_4_1_1"/>
<dbReference type="PANTHER" id="PTHR39598:SF1">
    <property type="entry name" value="AUSTINOID BIOSYNTHESIS CLUSTERS PROTEIN F-RELATED"/>
    <property type="match status" value="1"/>
</dbReference>
<dbReference type="VEuPathDB" id="FungiDB:PEXP_014220"/>
<accession>A0A0A2J569</accession>
<dbReference type="GeneID" id="27681719"/>
<comment type="pathway">
    <text evidence="1">Secondary metabolite biosynthesis.</text>
</comment>
<evidence type="ECO:0000313" key="2">
    <source>
        <dbReference type="EMBL" id="KGO54776.1"/>
    </source>
</evidence>
<comment type="caution">
    <text evidence="2">The sequence shown here is derived from an EMBL/GenBank/DDBJ whole genome shotgun (WGS) entry which is preliminary data.</text>
</comment>
<reference evidence="2 3" key="1">
    <citation type="journal article" date="2015" name="Mol. Plant Microbe Interact.">
        <title>Genome, transcriptome, and functional analyses of Penicillium expansum provide new insights into secondary metabolism and pathogenicity.</title>
        <authorList>
            <person name="Ballester A.R."/>
            <person name="Marcet-Houben M."/>
            <person name="Levin E."/>
            <person name="Sela N."/>
            <person name="Selma-Lazaro C."/>
            <person name="Carmona L."/>
            <person name="Wisniewski M."/>
            <person name="Droby S."/>
            <person name="Gonzalez-Candelas L."/>
            <person name="Gabaldon T."/>
        </authorList>
    </citation>
    <scope>NUCLEOTIDE SEQUENCE [LARGE SCALE GENOMIC DNA]</scope>
    <source>
        <strain evidence="2 3">MD-8</strain>
    </source>
</reference>
<sequence length="149" mass="16817">MTITTPDRQTLLDTATSFSKSYDEWTVEGALRVRTSDCMHQLHPASMNRPCMSNQDLAAYLASVNRLFQNYRVHVADSETVVDVEKRTVVLHAHGTADTILGPFKNEYIFILKMDETGGKIQRIDEFVDSLAVLGLVPRIKEEWAKNSS</sequence>
<dbReference type="EMBL" id="JQFZ01000214">
    <property type="protein sequence ID" value="KGO54776.1"/>
    <property type="molecule type" value="Genomic_DNA"/>
</dbReference>
<evidence type="ECO:0000313" key="3">
    <source>
        <dbReference type="Proteomes" id="UP000030143"/>
    </source>
</evidence>
<dbReference type="InterPro" id="IPR050977">
    <property type="entry name" value="Fungal_Meroterpenoid_Isomerase"/>
</dbReference>
<dbReference type="InterPro" id="IPR032710">
    <property type="entry name" value="NTF2-like_dom_sf"/>
</dbReference>
<dbReference type="OrthoDB" id="3758478at2759"/>
<name>A0A0A2J569_PENEN</name>
<dbReference type="SUPFAM" id="SSF54427">
    <property type="entry name" value="NTF2-like"/>
    <property type="match status" value="1"/>
</dbReference>
<proteinExistence type="predicted"/>
<keyword evidence="3" id="KW-1185">Reference proteome</keyword>
<organism evidence="2 3">
    <name type="scientific">Penicillium expansum</name>
    <name type="common">Blue mold rot fungus</name>
    <dbReference type="NCBI Taxonomy" id="27334"/>
    <lineage>
        <taxon>Eukaryota</taxon>
        <taxon>Fungi</taxon>
        <taxon>Dikarya</taxon>
        <taxon>Ascomycota</taxon>
        <taxon>Pezizomycotina</taxon>
        <taxon>Eurotiomycetes</taxon>
        <taxon>Eurotiomycetidae</taxon>
        <taxon>Eurotiales</taxon>
        <taxon>Aspergillaceae</taxon>
        <taxon>Penicillium</taxon>
    </lineage>
</organism>
<dbReference type="AlphaFoldDB" id="A0A0A2J569"/>